<dbReference type="Proteomes" id="UP001431783">
    <property type="component" value="Unassembled WGS sequence"/>
</dbReference>
<comment type="caution">
    <text evidence="2">The sequence shown here is derived from an EMBL/GenBank/DDBJ whole genome shotgun (WGS) entry which is preliminary data.</text>
</comment>
<reference evidence="2 3" key="1">
    <citation type="submission" date="2023-03" db="EMBL/GenBank/DDBJ databases">
        <title>Genome insight into feeding habits of ladybird beetles.</title>
        <authorList>
            <person name="Li H.-S."/>
            <person name="Huang Y.-H."/>
            <person name="Pang H."/>
        </authorList>
    </citation>
    <scope>NUCLEOTIDE SEQUENCE [LARGE SCALE GENOMIC DNA]</scope>
    <source>
        <strain evidence="2">SYSU_2023b</strain>
        <tissue evidence="2">Whole body</tissue>
    </source>
</reference>
<accession>A0AAW1VBM3</accession>
<keyword evidence="1" id="KW-1133">Transmembrane helix</keyword>
<protein>
    <submittedName>
        <fullName evidence="2">Uncharacterized protein</fullName>
    </submittedName>
</protein>
<name>A0AAW1VBM3_9CUCU</name>
<evidence type="ECO:0000313" key="2">
    <source>
        <dbReference type="EMBL" id="KAK9889697.1"/>
    </source>
</evidence>
<dbReference type="EMBL" id="JARQZJ010000123">
    <property type="protein sequence ID" value="KAK9889697.1"/>
    <property type="molecule type" value="Genomic_DNA"/>
</dbReference>
<keyword evidence="1" id="KW-0812">Transmembrane</keyword>
<proteinExistence type="predicted"/>
<sequence>MFVLFTQCLRSSCNLTRCQENDTTETNCESTAGVGQLAHVGLNVIRRLKVSFILFVLHANVFFFYLNVFSTKPLFLHSVTVVYLFL</sequence>
<feature type="transmembrane region" description="Helical" evidence="1">
    <location>
        <begin position="50"/>
        <end position="68"/>
    </location>
</feature>
<evidence type="ECO:0000313" key="3">
    <source>
        <dbReference type="Proteomes" id="UP001431783"/>
    </source>
</evidence>
<organism evidence="2 3">
    <name type="scientific">Henosepilachna vigintioctopunctata</name>
    <dbReference type="NCBI Taxonomy" id="420089"/>
    <lineage>
        <taxon>Eukaryota</taxon>
        <taxon>Metazoa</taxon>
        <taxon>Ecdysozoa</taxon>
        <taxon>Arthropoda</taxon>
        <taxon>Hexapoda</taxon>
        <taxon>Insecta</taxon>
        <taxon>Pterygota</taxon>
        <taxon>Neoptera</taxon>
        <taxon>Endopterygota</taxon>
        <taxon>Coleoptera</taxon>
        <taxon>Polyphaga</taxon>
        <taxon>Cucujiformia</taxon>
        <taxon>Coccinelloidea</taxon>
        <taxon>Coccinellidae</taxon>
        <taxon>Epilachninae</taxon>
        <taxon>Epilachnini</taxon>
        <taxon>Henosepilachna</taxon>
    </lineage>
</organism>
<keyword evidence="3" id="KW-1185">Reference proteome</keyword>
<evidence type="ECO:0000256" key="1">
    <source>
        <dbReference type="SAM" id="Phobius"/>
    </source>
</evidence>
<gene>
    <name evidence="2" type="ORF">WA026_007080</name>
</gene>
<dbReference type="AlphaFoldDB" id="A0AAW1VBM3"/>
<keyword evidence="1" id="KW-0472">Membrane</keyword>